<dbReference type="AlphaFoldDB" id="A0A811SRH8"/>
<evidence type="ECO:0000313" key="3">
    <source>
        <dbReference type="Proteomes" id="UP000604825"/>
    </source>
</evidence>
<comment type="caution">
    <text evidence="2">The sequence shown here is derived from an EMBL/GenBank/DDBJ whole genome shotgun (WGS) entry which is preliminary data.</text>
</comment>
<proteinExistence type="predicted"/>
<evidence type="ECO:0000313" key="2">
    <source>
        <dbReference type="EMBL" id="CAD6343924.1"/>
    </source>
</evidence>
<dbReference type="EMBL" id="CAJGYO010000855">
    <property type="protein sequence ID" value="CAD6343924.1"/>
    <property type="molecule type" value="Genomic_DNA"/>
</dbReference>
<dbReference type="GO" id="GO:0005643">
    <property type="term" value="C:nuclear pore"/>
    <property type="evidence" value="ECO:0007669"/>
    <property type="project" value="InterPro"/>
</dbReference>
<reference evidence="2" key="1">
    <citation type="submission" date="2020-10" db="EMBL/GenBank/DDBJ databases">
        <authorList>
            <person name="Han B."/>
            <person name="Lu T."/>
            <person name="Zhao Q."/>
            <person name="Huang X."/>
            <person name="Zhao Y."/>
        </authorList>
    </citation>
    <scope>NUCLEOTIDE SEQUENCE</scope>
</reference>
<feature type="compositionally biased region" description="Basic and acidic residues" evidence="1">
    <location>
        <begin position="7"/>
        <end position="16"/>
    </location>
</feature>
<name>A0A811SRH8_9POAL</name>
<dbReference type="OrthoDB" id="20172at2759"/>
<feature type="region of interest" description="Disordered" evidence="1">
    <location>
        <begin position="1"/>
        <end position="111"/>
    </location>
</feature>
<dbReference type="Proteomes" id="UP000604825">
    <property type="component" value="Unassembled WGS sequence"/>
</dbReference>
<gene>
    <name evidence="2" type="ORF">NCGR_LOCUS68022</name>
</gene>
<protein>
    <recommendedName>
        <fullName evidence="4">LSG</fullName>
    </recommendedName>
</protein>
<sequence>MGARDNGQGRDEKKGIGSDYVPTRDSFSSQGESRVPRKLSKKETKDNSPRTTKSSTSRQPQNKLQHKGLNNVQNKSQKQKKTVSAAKAVEVRKPEITKIPSRPPSELSEETDDIISDAGTVDDKGTEEAKEIDVLDEAPHCDQSTGTDDEIPDIEDKVVDHGKSVVGQGNGELVLKIDKLEQELREVAALEVSLYSVVPEHGSSAHKLHTPARRLSRLYIHASKFWSEDKRASVAKSIASGLVLVAKSSSNDASRLTFWLSNTVVLREIIVQTFGISHQFTPSMTTMNMNGGAKKLDGKSMTMLWRNNSNGKQDKLAAMQMPDDWQETSTLLAALEKIESWIFSRIVETVWWQALTPHMQKRAEGSSTPKAGRVLGPALGDQQQGTFSVNLWKAAFHGAFSRMCPFVLVGHECGCLPVLAKLVMEQCVARLDVAMFNAILRESASEIPTDPISDPIVDPKVLPIPAGDLSFGWLTDKLGIDDDDSDDIGDVEDERRGRAETKSFQLLNELSDLLMLPKDMLLEKSIRKEVCPSIGLQLVTRILCNFTPDEFCPDAVPSTVLEELNSESLLERHTNKDVINVFPCIAAPIVYRAPSTVDAAEKVADIGGGAKLDRKASMVQRRGYTSDDDLDDLDSPLASLIDRSAPPSPSNGFAHFSSQRGVSMENTRYTLLREVWLEQR</sequence>
<dbReference type="InterPro" id="IPR021827">
    <property type="entry name" value="Nup186/Nup192/Nup205"/>
</dbReference>
<keyword evidence="3" id="KW-1185">Reference proteome</keyword>
<accession>A0A811SRH8</accession>
<dbReference type="PANTHER" id="PTHR31344">
    <property type="entry name" value="NUCLEAR PORE COMPLEX PROTEIN NUP205"/>
    <property type="match status" value="1"/>
</dbReference>
<evidence type="ECO:0008006" key="4">
    <source>
        <dbReference type="Google" id="ProtNLM"/>
    </source>
</evidence>
<evidence type="ECO:0000256" key="1">
    <source>
        <dbReference type="SAM" id="MobiDB-lite"/>
    </source>
</evidence>
<organism evidence="2 3">
    <name type="scientific">Miscanthus lutarioriparius</name>
    <dbReference type="NCBI Taxonomy" id="422564"/>
    <lineage>
        <taxon>Eukaryota</taxon>
        <taxon>Viridiplantae</taxon>
        <taxon>Streptophyta</taxon>
        <taxon>Embryophyta</taxon>
        <taxon>Tracheophyta</taxon>
        <taxon>Spermatophyta</taxon>
        <taxon>Magnoliopsida</taxon>
        <taxon>Liliopsida</taxon>
        <taxon>Poales</taxon>
        <taxon>Poaceae</taxon>
        <taxon>PACMAD clade</taxon>
        <taxon>Panicoideae</taxon>
        <taxon>Andropogonodae</taxon>
        <taxon>Andropogoneae</taxon>
        <taxon>Saccharinae</taxon>
        <taxon>Miscanthus</taxon>
    </lineage>
</organism>
<feature type="region of interest" description="Disordered" evidence="1">
    <location>
        <begin position="635"/>
        <end position="657"/>
    </location>
</feature>
<feature type="compositionally biased region" description="Polar residues" evidence="1">
    <location>
        <begin position="49"/>
        <end position="63"/>
    </location>
</feature>
<dbReference type="PANTHER" id="PTHR31344:SF25">
    <property type="entry name" value="OS08G0505200 PROTEIN"/>
    <property type="match status" value="1"/>
</dbReference>